<dbReference type="Gene3D" id="1.10.150.320">
    <property type="entry name" value="Photosystem II 12 kDa extrinsic protein"/>
    <property type="match status" value="1"/>
</dbReference>
<evidence type="ECO:0000256" key="2">
    <source>
        <dbReference type="SAM" id="SignalP"/>
    </source>
</evidence>
<dbReference type="NCBIfam" id="TIGR00426">
    <property type="entry name" value="competence protein ComEA helix-hairpin-helix repeat region"/>
    <property type="match status" value="1"/>
</dbReference>
<dbReference type="InterPro" id="IPR051675">
    <property type="entry name" value="Endo/Exo/Phosphatase_dom_1"/>
</dbReference>
<feature type="region of interest" description="Disordered" evidence="1">
    <location>
        <begin position="49"/>
        <end position="94"/>
    </location>
</feature>
<feature type="compositionally biased region" description="Low complexity" evidence="1">
    <location>
        <begin position="76"/>
        <end position="94"/>
    </location>
</feature>
<dbReference type="SMART" id="SM00278">
    <property type="entry name" value="HhH1"/>
    <property type="match status" value="2"/>
</dbReference>
<comment type="caution">
    <text evidence="4">The sequence shown here is derived from an EMBL/GenBank/DDBJ whole genome shotgun (WGS) entry which is preliminary data.</text>
</comment>
<dbReference type="PROSITE" id="PS51257">
    <property type="entry name" value="PROKAR_LIPOPROTEIN"/>
    <property type="match status" value="1"/>
</dbReference>
<dbReference type="PANTHER" id="PTHR21180">
    <property type="entry name" value="ENDONUCLEASE/EXONUCLEASE/PHOSPHATASE FAMILY DOMAIN-CONTAINING PROTEIN 1"/>
    <property type="match status" value="1"/>
</dbReference>
<evidence type="ECO:0000313" key="5">
    <source>
        <dbReference type="Proteomes" id="UP001470288"/>
    </source>
</evidence>
<dbReference type="Pfam" id="PF12836">
    <property type="entry name" value="HHH_3"/>
    <property type="match status" value="1"/>
</dbReference>
<feature type="chain" id="PRO_5046553654" evidence="2">
    <location>
        <begin position="24"/>
        <end position="160"/>
    </location>
</feature>
<feature type="signal peptide" evidence="2">
    <location>
        <begin position="1"/>
        <end position="23"/>
    </location>
</feature>
<dbReference type="InterPro" id="IPR003583">
    <property type="entry name" value="Hlx-hairpin-Hlx_DNA-bd_motif"/>
</dbReference>
<dbReference type="InterPro" id="IPR004509">
    <property type="entry name" value="Competence_ComEA_HhH"/>
</dbReference>
<evidence type="ECO:0000313" key="4">
    <source>
        <dbReference type="EMBL" id="MEQ2577275.1"/>
    </source>
</evidence>
<accession>A0ABV1HWH5</accession>
<reference evidence="4 5" key="1">
    <citation type="submission" date="2024-03" db="EMBL/GenBank/DDBJ databases">
        <title>Human intestinal bacterial collection.</title>
        <authorList>
            <person name="Pauvert C."/>
            <person name="Hitch T.C.A."/>
            <person name="Clavel T."/>
        </authorList>
    </citation>
    <scope>NUCLEOTIDE SEQUENCE [LARGE SCALE GENOMIC DNA]</scope>
    <source>
        <strain evidence="4 5">CLA-AA-H78B</strain>
    </source>
</reference>
<gene>
    <name evidence="4" type="ORF">WMO62_00275</name>
</gene>
<keyword evidence="5" id="KW-1185">Reference proteome</keyword>
<organism evidence="4 5">
    <name type="scientific">Hominiventricola aquisgranensis</name>
    <dbReference type="NCBI Taxonomy" id="3133164"/>
    <lineage>
        <taxon>Bacteria</taxon>
        <taxon>Bacillati</taxon>
        <taxon>Bacillota</taxon>
        <taxon>Clostridia</taxon>
        <taxon>Lachnospirales</taxon>
        <taxon>Lachnospiraceae</taxon>
        <taxon>Hominiventricola</taxon>
    </lineage>
</organism>
<proteinExistence type="predicted"/>
<keyword evidence="2" id="KW-0732">Signal</keyword>
<dbReference type="EMBL" id="JBBMFC010000001">
    <property type="protein sequence ID" value="MEQ2577275.1"/>
    <property type="molecule type" value="Genomic_DNA"/>
</dbReference>
<dbReference type="SUPFAM" id="SSF47781">
    <property type="entry name" value="RuvA domain 2-like"/>
    <property type="match status" value="1"/>
</dbReference>
<evidence type="ECO:0000256" key="1">
    <source>
        <dbReference type="SAM" id="MobiDB-lite"/>
    </source>
</evidence>
<evidence type="ECO:0000259" key="3">
    <source>
        <dbReference type="SMART" id="SM00278"/>
    </source>
</evidence>
<dbReference type="RefSeq" id="WP_118438107.1">
    <property type="nucleotide sequence ID" value="NZ_JBBMFC010000001.1"/>
</dbReference>
<feature type="domain" description="Helix-hairpin-helix DNA-binding motif class 1" evidence="3">
    <location>
        <begin position="107"/>
        <end position="126"/>
    </location>
</feature>
<protein>
    <submittedName>
        <fullName evidence="4">Helix-hairpin-helix domain-containing protein</fullName>
    </submittedName>
</protein>
<dbReference type="Proteomes" id="UP001470288">
    <property type="component" value="Unassembled WGS sequence"/>
</dbReference>
<dbReference type="InterPro" id="IPR010994">
    <property type="entry name" value="RuvA_2-like"/>
</dbReference>
<sequence>MKKWKMMALICVLCGSLSGCGLSFCGIPLGKREPLTFVCGEKNVEMQADEEADGGKLSEQDGTEVQMTDASETVRDGTASADTSVTSTQSDTSYSDGKVNINTAGLEELMTLKGVGESRARAIIEYREQQGAFETPEDIMNISGIKEGVFSKIKDQIAVR</sequence>
<name>A0ABV1HWH5_9FIRM</name>
<feature type="domain" description="Helix-hairpin-helix DNA-binding motif class 1" evidence="3">
    <location>
        <begin position="137"/>
        <end position="156"/>
    </location>
</feature>
<dbReference type="PANTHER" id="PTHR21180:SF32">
    <property type="entry name" value="ENDONUCLEASE_EXONUCLEASE_PHOSPHATASE FAMILY DOMAIN-CONTAINING PROTEIN 1"/>
    <property type="match status" value="1"/>
</dbReference>